<dbReference type="Proteomes" id="UP000789920">
    <property type="component" value="Unassembled WGS sequence"/>
</dbReference>
<dbReference type="EMBL" id="CAJVQC010087837">
    <property type="protein sequence ID" value="CAG8823664.1"/>
    <property type="molecule type" value="Genomic_DNA"/>
</dbReference>
<gene>
    <name evidence="1" type="ORF">RPERSI_LOCUS26069</name>
</gene>
<accession>A0ACA9S3R1</accession>
<evidence type="ECO:0000313" key="2">
    <source>
        <dbReference type="Proteomes" id="UP000789920"/>
    </source>
</evidence>
<keyword evidence="2" id="KW-1185">Reference proteome</keyword>
<sequence length="102" mass="11209">MSKCKAKELSSDFLSSSSSSSGLSSLSSLFLSPFESAEEFAEEYLLILIFRQHSFDDPDSDDNNDDQNAAEIDAVSVSKKKCKSAETILLPPSLNFELLVHQ</sequence>
<evidence type="ECO:0000313" key="1">
    <source>
        <dbReference type="EMBL" id="CAG8823664.1"/>
    </source>
</evidence>
<proteinExistence type="predicted"/>
<organism evidence="1 2">
    <name type="scientific">Racocetra persica</name>
    <dbReference type="NCBI Taxonomy" id="160502"/>
    <lineage>
        <taxon>Eukaryota</taxon>
        <taxon>Fungi</taxon>
        <taxon>Fungi incertae sedis</taxon>
        <taxon>Mucoromycota</taxon>
        <taxon>Glomeromycotina</taxon>
        <taxon>Glomeromycetes</taxon>
        <taxon>Diversisporales</taxon>
        <taxon>Gigasporaceae</taxon>
        <taxon>Racocetra</taxon>
    </lineage>
</organism>
<protein>
    <submittedName>
        <fullName evidence="1">36420_t:CDS:1</fullName>
    </submittedName>
</protein>
<comment type="caution">
    <text evidence="1">The sequence shown here is derived from an EMBL/GenBank/DDBJ whole genome shotgun (WGS) entry which is preliminary data.</text>
</comment>
<feature type="non-terminal residue" evidence="1">
    <location>
        <position position="102"/>
    </location>
</feature>
<name>A0ACA9S3R1_9GLOM</name>
<reference evidence="1" key="1">
    <citation type="submission" date="2021-06" db="EMBL/GenBank/DDBJ databases">
        <authorList>
            <person name="Kallberg Y."/>
            <person name="Tangrot J."/>
            <person name="Rosling A."/>
        </authorList>
    </citation>
    <scope>NUCLEOTIDE SEQUENCE</scope>
    <source>
        <strain evidence="1">MA461A</strain>
    </source>
</reference>